<dbReference type="OrthoDB" id="9966201at2"/>
<dbReference type="PATRIC" id="fig|477245.3.peg.6049"/>
<accession>A0A0C5FXI8</accession>
<evidence type="ECO:0000313" key="2">
    <source>
        <dbReference type="Proteomes" id="UP000032234"/>
    </source>
</evidence>
<sequence length="85" mass="9744">MSNPFDIDPRAMQEAHERRLAAMRQIKVGATYQHIHGDRDVVVTDLDEDTGYVWWRAASGPGPADSHRTLYCADFLTAYRLKPQR</sequence>
<dbReference type="KEGG" id="scw:TU94_28510"/>
<dbReference type="RefSeq" id="WP_044385908.1">
    <property type="nucleotide sequence ID" value="NZ_CP010849.1"/>
</dbReference>
<keyword evidence="2" id="KW-1185">Reference proteome</keyword>
<name>A0A0C5FXI8_9ACTN</name>
<dbReference type="Proteomes" id="UP000032234">
    <property type="component" value="Chromosome"/>
</dbReference>
<dbReference type="EMBL" id="CP010849">
    <property type="protein sequence ID" value="AJP04802.1"/>
    <property type="molecule type" value="Genomic_DNA"/>
</dbReference>
<reference evidence="1 2" key="1">
    <citation type="submission" date="2015-02" db="EMBL/GenBank/DDBJ databases">
        <title>Genome sequence of thermotolerant Streptomyces cyaneogriseus subsp. Noncyanogenus NMWT1, the producer of nematocidal antibiotics nemadectin.</title>
        <authorList>
            <person name="Wang H."/>
            <person name="Li C."/>
            <person name="Xiang W."/>
            <person name="Wang X."/>
        </authorList>
    </citation>
    <scope>NUCLEOTIDE SEQUENCE [LARGE SCALE GENOMIC DNA]</scope>
    <source>
        <strain evidence="1 2">NMWT 1</strain>
    </source>
</reference>
<protein>
    <submittedName>
        <fullName evidence="1">Uncharacterized protein</fullName>
    </submittedName>
</protein>
<dbReference type="HOGENOM" id="CLU_2511154_0_0_11"/>
<proteinExistence type="predicted"/>
<organism evidence="1 2">
    <name type="scientific">Streptomyces cyaneogriseus subsp. noncyanogenus</name>
    <dbReference type="NCBI Taxonomy" id="477245"/>
    <lineage>
        <taxon>Bacteria</taxon>
        <taxon>Bacillati</taxon>
        <taxon>Actinomycetota</taxon>
        <taxon>Actinomycetes</taxon>
        <taxon>Kitasatosporales</taxon>
        <taxon>Streptomycetaceae</taxon>
        <taxon>Streptomyces</taxon>
    </lineage>
</organism>
<dbReference type="AlphaFoldDB" id="A0A0C5FXI8"/>
<gene>
    <name evidence="1" type="ORF">TU94_28510</name>
</gene>
<evidence type="ECO:0000313" key="1">
    <source>
        <dbReference type="EMBL" id="AJP04802.1"/>
    </source>
</evidence>